<reference evidence="4" key="1">
    <citation type="submission" date="2016-11" db="UniProtKB">
        <authorList>
            <consortium name="WormBaseParasite"/>
        </authorList>
    </citation>
    <scope>IDENTIFICATION</scope>
</reference>
<evidence type="ECO:0000256" key="1">
    <source>
        <dbReference type="SAM" id="MobiDB-lite"/>
    </source>
</evidence>
<accession>A0A1I8GNE8</accession>
<name>A0A1I8GNE8_9PLAT</name>
<evidence type="ECO:0000313" key="4">
    <source>
        <dbReference type="WBParaSite" id="maker-uti_cns_0002514-snap-gene-0.16-mRNA-1"/>
    </source>
</evidence>
<evidence type="ECO:0000256" key="2">
    <source>
        <dbReference type="SAM" id="Phobius"/>
    </source>
</evidence>
<dbReference type="WBParaSite" id="maker-uti_cns_0002514-snap-gene-0.16-mRNA-1">
    <property type="protein sequence ID" value="maker-uti_cns_0002514-snap-gene-0.16-mRNA-1"/>
    <property type="gene ID" value="maker-uti_cns_0002514-snap-gene-0.16"/>
</dbReference>
<keyword evidence="2" id="KW-1133">Transmembrane helix</keyword>
<evidence type="ECO:0000313" key="3">
    <source>
        <dbReference type="Proteomes" id="UP000095280"/>
    </source>
</evidence>
<sequence>MRAQSSTANGTQKTTRADSSASPIILAASFSSYYSLTSIYLCSLGSWSMNLYFANASRSLIYTLLGRLSSIPSSRPYSSPGVR</sequence>
<keyword evidence="2" id="KW-0472">Membrane</keyword>
<protein>
    <submittedName>
        <fullName evidence="4">Secreted protein</fullName>
    </submittedName>
</protein>
<keyword evidence="2" id="KW-0812">Transmembrane</keyword>
<dbReference type="AlphaFoldDB" id="A0A1I8GNE8"/>
<feature type="region of interest" description="Disordered" evidence="1">
    <location>
        <begin position="1"/>
        <end position="20"/>
    </location>
</feature>
<feature type="transmembrane region" description="Helical" evidence="2">
    <location>
        <begin position="21"/>
        <end position="41"/>
    </location>
</feature>
<dbReference type="Proteomes" id="UP000095280">
    <property type="component" value="Unplaced"/>
</dbReference>
<keyword evidence="3" id="KW-1185">Reference proteome</keyword>
<proteinExistence type="predicted"/>
<organism evidence="3 4">
    <name type="scientific">Macrostomum lignano</name>
    <dbReference type="NCBI Taxonomy" id="282301"/>
    <lineage>
        <taxon>Eukaryota</taxon>
        <taxon>Metazoa</taxon>
        <taxon>Spiralia</taxon>
        <taxon>Lophotrochozoa</taxon>
        <taxon>Platyhelminthes</taxon>
        <taxon>Rhabditophora</taxon>
        <taxon>Macrostomorpha</taxon>
        <taxon>Macrostomida</taxon>
        <taxon>Macrostomidae</taxon>
        <taxon>Macrostomum</taxon>
    </lineage>
</organism>